<feature type="region of interest" description="Disordered" evidence="1">
    <location>
        <begin position="153"/>
        <end position="173"/>
    </location>
</feature>
<sequence length="303" mass="31870">MTVAVGPSDRRAASRHVELGLAGLVALSRACADASLPPLPDLGAALERDPDLSLVDLAPELEAARTALVARDVLDVDAAPTDALRTQAAGFAAARTRLSVSLAGGGHHLRLSTWAADGVGGMLVRSGERCALRAFDARSWGEELLAVLPRHSADTGRWPGTEDDTPAPRAGAERSERLVVPLRLLTSVAGDETFVETLDPAVEAAARALAAELTGAATVEAERATRWREGVVAVLHARAPVLPPRTQGSVHVAAADLVWFLVEDGWWSARRSRHAGEPVVVLEPADRRGLVSALAALVIEARR</sequence>
<dbReference type="EMBL" id="JAMOIL010000016">
    <property type="protein sequence ID" value="MCM0621260.1"/>
    <property type="molecule type" value="Genomic_DNA"/>
</dbReference>
<name>A0A9X2D8T6_9ACTN</name>
<organism evidence="2 3">
    <name type="scientific">Nocardioides bruguierae</name>
    <dbReference type="NCBI Taxonomy" id="2945102"/>
    <lineage>
        <taxon>Bacteria</taxon>
        <taxon>Bacillati</taxon>
        <taxon>Actinomycetota</taxon>
        <taxon>Actinomycetes</taxon>
        <taxon>Propionibacteriales</taxon>
        <taxon>Nocardioidaceae</taxon>
        <taxon>Nocardioides</taxon>
    </lineage>
</organism>
<reference evidence="2" key="1">
    <citation type="submission" date="2022-05" db="EMBL/GenBank/DDBJ databases">
        <authorList>
            <person name="Tuo L."/>
        </authorList>
    </citation>
    <scope>NUCLEOTIDE SEQUENCE</scope>
    <source>
        <strain evidence="2">BSK12Z-4</strain>
    </source>
</reference>
<accession>A0A9X2D8T6</accession>
<comment type="caution">
    <text evidence="2">The sequence shown here is derived from an EMBL/GenBank/DDBJ whole genome shotgun (WGS) entry which is preliminary data.</text>
</comment>
<dbReference type="RefSeq" id="WP_250827721.1">
    <property type="nucleotide sequence ID" value="NZ_JAMOIL010000016.1"/>
</dbReference>
<evidence type="ECO:0000313" key="2">
    <source>
        <dbReference type="EMBL" id="MCM0621260.1"/>
    </source>
</evidence>
<protein>
    <submittedName>
        <fullName evidence="2">Uncharacterized protein</fullName>
    </submittedName>
</protein>
<evidence type="ECO:0000313" key="3">
    <source>
        <dbReference type="Proteomes" id="UP001139485"/>
    </source>
</evidence>
<keyword evidence="3" id="KW-1185">Reference proteome</keyword>
<evidence type="ECO:0000256" key="1">
    <source>
        <dbReference type="SAM" id="MobiDB-lite"/>
    </source>
</evidence>
<gene>
    <name evidence="2" type="ORF">M8330_13275</name>
</gene>
<dbReference type="Proteomes" id="UP001139485">
    <property type="component" value="Unassembled WGS sequence"/>
</dbReference>
<dbReference type="AlphaFoldDB" id="A0A9X2D8T6"/>
<proteinExistence type="predicted"/>